<evidence type="ECO:0000313" key="1">
    <source>
        <dbReference type="EMBL" id="EFX87172.1"/>
    </source>
</evidence>
<dbReference type="AlphaFoldDB" id="E9FZZ9"/>
<proteinExistence type="predicted"/>
<dbReference type="InParanoid" id="E9FZZ9"/>
<sequence>MAFLQQQQTTGTPSDLNIVVATQTRKSCSTTSTAVWIRISKIRNGIPIISLVQSRVRSE</sequence>
<organism evidence="1 2">
    <name type="scientific">Daphnia pulex</name>
    <name type="common">Water flea</name>
    <dbReference type="NCBI Taxonomy" id="6669"/>
    <lineage>
        <taxon>Eukaryota</taxon>
        <taxon>Metazoa</taxon>
        <taxon>Ecdysozoa</taxon>
        <taxon>Arthropoda</taxon>
        <taxon>Crustacea</taxon>
        <taxon>Branchiopoda</taxon>
        <taxon>Diplostraca</taxon>
        <taxon>Cladocera</taxon>
        <taxon>Anomopoda</taxon>
        <taxon>Daphniidae</taxon>
        <taxon>Daphnia</taxon>
    </lineage>
</organism>
<gene>
    <name evidence="1" type="ORF">DAPPUDRAFT_236110</name>
</gene>
<dbReference type="Proteomes" id="UP000000305">
    <property type="component" value="Unassembled WGS sequence"/>
</dbReference>
<dbReference type="HOGENOM" id="CLU_2963131_0_0_1"/>
<evidence type="ECO:0000313" key="2">
    <source>
        <dbReference type="Proteomes" id="UP000000305"/>
    </source>
</evidence>
<keyword evidence="2" id="KW-1185">Reference proteome</keyword>
<protein>
    <submittedName>
        <fullName evidence="1">Uncharacterized protein</fullName>
    </submittedName>
</protein>
<accession>E9FZZ9</accession>
<dbReference type="KEGG" id="dpx:DAPPUDRAFT_236110"/>
<dbReference type="EMBL" id="GL732528">
    <property type="protein sequence ID" value="EFX87172.1"/>
    <property type="molecule type" value="Genomic_DNA"/>
</dbReference>
<name>E9FZZ9_DAPPU</name>
<reference evidence="1 2" key="1">
    <citation type="journal article" date="2011" name="Science">
        <title>The ecoresponsive genome of Daphnia pulex.</title>
        <authorList>
            <person name="Colbourne J.K."/>
            <person name="Pfrender M.E."/>
            <person name="Gilbert D."/>
            <person name="Thomas W.K."/>
            <person name="Tucker A."/>
            <person name="Oakley T.H."/>
            <person name="Tokishita S."/>
            <person name="Aerts A."/>
            <person name="Arnold G.J."/>
            <person name="Basu M.K."/>
            <person name="Bauer D.J."/>
            <person name="Caceres C.E."/>
            <person name="Carmel L."/>
            <person name="Casola C."/>
            <person name="Choi J.H."/>
            <person name="Detter J.C."/>
            <person name="Dong Q."/>
            <person name="Dusheyko S."/>
            <person name="Eads B.D."/>
            <person name="Frohlich T."/>
            <person name="Geiler-Samerotte K.A."/>
            <person name="Gerlach D."/>
            <person name="Hatcher P."/>
            <person name="Jogdeo S."/>
            <person name="Krijgsveld J."/>
            <person name="Kriventseva E.V."/>
            <person name="Kultz D."/>
            <person name="Laforsch C."/>
            <person name="Lindquist E."/>
            <person name="Lopez J."/>
            <person name="Manak J.R."/>
            <person name="Muller J."/>
            <person name="Pangilinan J."/>
            <person name="Patwardhan R.P."/>
            <person name="Pitluck S."/>
            <person name="Pritham E.J."/>
            <person name="Rechtsteiner A."/>
            <person name="Rho M."/>
            <person name="Rogozin I.B."/>
            <person name="Sakarya O."/>
            <person name="Salamov A."/>
            <person name="Schaack S."/>
            <person name="Shapiro H."/>
            <person name="Shiga Y."/>
            <person name="Skalitzky C."/>
            <person name="Smith Z."/>
            <person name="Souvorov A."/>
            <person name="Sung W."/>
            <person name="Tang Z."/>
            <person name="Tsuchiya D."/>
            <person name="Tu H."/>
            <person name="Vos H."/>
            <person name="Wang M."/>
            <person name="Wolf Y.I."/>
            <person name="Yamagata H."/>
            <person name="Yamada T."/>
            <person name="Ye Y."/>
            <person name="Shaw J.R."/>
            <person name="Andrews J."/>
            <person name="Crease T.J."/>
            <person name="Tang H."/>
            <person name="Lucas S.M."/>
            <person name="Robertson H.M."/>
            <person name="Bork P."/>
            <person name="Koonin E.V."/>
            <person name="Zdobnov E.M."/>
            <person name="Grigoriev I.V."/>
            <person name="Lynch M."/>
            <person name="Boore J.L."/>
        </authorList>
    </citation>
    <scope>NUCLEOTIDE SEQUENCE [LARGE SCALE GENOMIC DNA]</scope>
</reference>